<evidence type="ECO:0000256" key="9">
    <source>
        <dbReference type="ARBA" id="ARBA00023277"/>
    </source>
</evidence>
<dbReference type="PANTHER" id="PTHR39191:SF1">
    <property type="entry name" value="DUF4922 DOMAIN-CONTAINING PROTEIN"/>
    <property type="match status" value="1"/>
</dbReference>
<evidence type="ECO:0000259" key="12">
    <source>
        <dbReference type="Pfam" id="PF02744"/>
    </source>
</evidence>
<evidence type="ECO:0000259" key="11">
    <source>
        <dbReference type="Pfam" id="PF01087"/>
    </source>
</evidence>
<dbReference type="HAMAP" id="MF_00571">
    <property type="entry name" value="GalP_UDP_trans"/>
    <property type="match status" value="1"/>
</dbReference>
<evidence type="ECO:0000256" key="6">
    <source>
        <dbReference type="ARBA" id="ARBA00022679"/>
    </source>
</evidence>
<evidence type="ECO:0000256" key="8">
    <source>
        <dbReference type="ARBA" id="ARBA00023144"/>
    </source>
</evidence>
<dbReference type="Proteomes" id="UP000095488">
    <property type="component" value="Unassembled WGS sequence"/>
</dbReference>
<keyword evidence="5 10" id="KW-0963">Cytoplasm</keyword>
<gene>
    <name evidence="10" type="primary">galT</name>
    <name evidence="13" type="ORF">ERS852473_01090</name>
</gene>
<comment type="subcellular location">
    <subcellularLocation>
        <location evidence="2 10">Cytoplasm</location>
    </subcellularLocation>
</comment>
<comment type="similarity">
    <text evidence="4 10">Belongs to the galactose-1-phosphate uridylyltransferase type 2 family.</text>
</comment>
<keyword evidence="6 10" id="KW-0808">Transferase</keyword>
<feature type="domain" description="Galactose-1-phosphate uridyl transferase C-terminal" evidence="12">
    <location>
        <begin position="244"/>
        <end position="440"/>
    </location>
</feature>
<dbReference type="RefSeq" id="WP_055258416.1">
    <property type="nucleotide sequence ID" value="NZ_BCMV01000060.1"/>
</dbReference>
<dbReference type="EMBL" id="CYZR01000003">
    <property type="protein sequence ID" value="CUN78552.1"/>
    <property type="molecule type" value="Genomic_DNA"/>
</dbReference>
<evidence type="ECO:0000256" key="10">
    <source>
        <dbReference type="HAMAP-Rule" id="MF_00571"/>
    </source>
</evidence>
<accession>A0ABP2AP56</accession>
<proteinExistence type="inferred from homology"/>
<keyword evidence="7 10" id="KW-0548">Nucleotidyltransferase</keyword>
<reference evidence="13 14" key="1">
    <citation type="submission" date="2015-09" db="EMBL/GenBank/DDBJ databases">
        <authorList>
            <consortium name="Pathogen Informatics"/>
            <person name="Wu L."/>
            <person name="Ma J."/>
        </authorList>
    </citation>
    <scope>NUCLEOTIDE SEQUENCE [LARGE SCALE GENOMIC DNA]</scope>
    <source>
        <strain evidence="13 14">2789STDY5834858</strain>
    </source>
</reference>
<dbReference type="GO" id="GO:0016779">
    <property type="term" value="F:nucleotidyltransferase activity"/>
    <property type="evidence" value="ECO:0007669"/>
    <property type="project" value="UniProtKB-KW"/>
</dbReference>
<dbReference type="InterPro" id="IPR023425">
    <property type="entry name" value="GalP_uridyl_Trfase_II_CS"/>
</dbReference>
<dbReference type="InterPro" id="IPR000766">
    <property type="entry name" value="GalP_uridyl_Trfase_II"/>
</dbReference>
<dbReference type="PANTHER" id="PTHR39191">
    <property type="entry name" value="GALACTOSE-1-PHOSPHATE URIDYLYLTRANSFERASE"/>
    <property type="match status" value="1"/>
</dbReference>
<name>A0ABP2AP56_SARVE</name>
<dbReference type="NCBIfam" id="TIGR01239">
    <property type="entry name" value="galT_2"/>
    <property type="match status" value="1"/>
</dbReference>
<comment type="pathway">
    <text evidence="3 10">Carbohydrate metabolism; galactose metabolism.</text>
</comment>
<feature type="domain" description="Galactose-1-phosphate uridyl transferase N-terminal" evidence="11">
    <location>
        <begin position="20"/>
        <end position="228"/>
    </location>
</feature>
<evidence type="ECO:0000256" key="4">
    <source>
        <dbReference type="ARBA" id="ARBA00008706"/>
    </source>
</evidence>
<dbReference type="InterPro" id="IPR005849">
    <property type="entry name" value="GalP_Utransf_N"/>
</dbReference>
<dbReference type="EC" id="2.7.7.12" evidence="10"/>
<organism evidence="13 14">
    <name type="scientific">Sarcina ventriculi</name>
    <name type="common">Clostridium ventriculi</name>
    <dbReference type="NCBI Taxonomy" id="1267"/>
    <lineage>
        <taxon>Bacteria</taxon>
        <taxon>Bacillati</taxon>
        <taxon>Bacillota</taxon>
        <taxon>Clostridia</taxon>
        <taxon>Eubacteriales</taxon>
        <taxon>Clostridiaceae</taxon>
        <taxon>Sarcina</taxon>
    </lineage>
</organism>
<dbReference type="NCBIfam" id="NF003629">
    <property type="entry name" value="PRK05270.1-2"/>
    <property type="match status" value="1"/>
</dbReference>
<evidence type="ECO:0000256" key="3">
    <source>
        <dbReference type="ARBA" id="ARBA00004947"/>
    </source>
</evidence>
<dbReference type="InterPro" id="IPR005850">
    <property type="entry name" value="GalP_Utransf_C"/>
</dbReference>
<dbReference type="Pfam" id="PF02744">
    <property type="entry name" value="GalP_UDP_tr_C"/>
    <property type="match status" value="1"/>
</dbReference>
<comment type="catalytic activity">
    <reaction evidence="1 10">
        <text>alpha-D-galactose 1-phosphate + UDP-alpha-D-glucose = alpha-D-glucose 1-phosphate + UDP-alpha-D-galactose</text>
        <dbReference type="Rhea" id="RHEA:13989"/>
        <dbReference type="ChEBI" id="CHEBI:58336"/>
        <dbReference type="ChEBI" id="CHEBI:58601"/>
        <dbReference type="ChEBI" id="CHEBI:58885"/>
        <dbReference type="ChEBI" id="CHEBI:66914"/>
        <dbReference type="EC" id="2.7.7.12"/>
    </reaction>
</comment>
<sequence length="496" mass="57579">MNIYALIDRLIYISIKNNLIDEMDTIYTRNRLLSLFKEDSYMKNEDINLNFHETLNGLLDIAVNKKLIGNTLYEKDIFSSDIMNTFVPAPSLINKEFFIRYHNEPKEATDYFYNLSKASNYIKTDRIAKNINFTSKSPYGDMEITINLSKPEKDPKQIALERNSKKNNYPKCLLCIENEGYEGTVTHPDRANHRTIRLNFNNKNWMMQYSPYLYYNEHCIVLCTEHIPMSINKDTFTNLLEFVDIFPHYFIGSNADLPIVGGSILAHEHYQGGRHTFPMNNAKNLFDFKLDKFKDVEASVVHWPLSTIRLKSENIKSLVNCSNLILEAWRNYDDESLDILSYSQNGEPHNTITPIARFENNKFVIDLVLRNNRTSNEHPLGIFHPHSDVHHIKKENIGLIEVMGLAVLPGRLLNELNDIKSFLNNSLSIEEIKEYHKPWASYLKDKIKEENLSIDEFINKEVGNKFVKVLEDCGVFKLTPQGIDGFKKFINSINSI</sequence>
<keyword evidence="9 10" id="KW-0119">Carbohydrate metabolism</keyword>
<evidence type="ECO:0000256" key="5">
    <source>
        <dbReference type="ARBA" id="ARBA00022490"/>
    </source>
</evidence>
<dbReference type="PROSITE" id="PS01163">
    <property type="entry name" value="GAL_P_UDP_TRANSF_II"/>
    <property type="match status" value="1"/>
</dbReference>
<protein>
    <recommendedName>
        <fullName evidence="10">Galactose-1-phosphate uridylyltransferase</fullName>
        <shortName evidence="10">Gal-1-P uridylyltransferase</shortName>
        <ecNumber evidence="10">2.7.7.12</ecNumber>
    </recommendedName>
    <alternativeName>
        <fullName evidence="10">UDP-glucose--hexose-1-phosphate uridylyltransferase</fullName>
    </alternativeName>
</protein>
<comment type="caution">
    <text evidence="13">The sequence shown here is derived from an EMBL/GenBank/DDBJ whole genome shotgun (WGS) entry which is preliminary data.</text>
</comment>
<evidence type="ECO:0000256" key="7">
    <source>
        <dbReference type="ARBA" id="ARBA00022695"/>
    </source>
</evidence>
<dbReference type="Pfam" id="PF01087">
    <property type="entry name" value="GalP_UDP_transf"/>
    <property type="match status" value="1"/>
</dbReference>
<keyword evidence="8 10" id="KW-0299">Galactose metabolism</keyword>
<evidence type="ECO:0000256" key="2">
    <source>
        <dbReference type="ARBA" id="ARBA00004496"/>
    </source>
</evidence>
<evidence type="ECO:0000313" key="13">
    <source>
        <dbReference type="EMBL" id="CUN78552.1"/>
    </source>
</evidence>
<evidence type="ECO:0000256" key="1">
    <source>
        <dbReference type="ARBA" id="ARBA00001107"/>
    </source>
</evidence>
<evidence type="ECO:0000313" key="14">
    <source>
        <dbReference type="Proteomes" id="UP000095488"/>
    </source>
</evidence>
<dbReference type="PIRSF" id="PIRSF006005">
    <property type="entry name" value="GalT_BS"/>
    <property type="match status" value="1"/>
</dbReference>
<keyword evidence="14" id="KW-1185">Reference proteome</keyword>